<protein>
    <submittedName>
        <fullName evidence="4">Kinase-like protein</fullName>
    </submittedName>
</protein>
<dbReference type="Gene3D" id="3.90.810.10">
    <property type="entry name" value="CRIB domain"/>
    <property type="match status" value="1"/>
</dbReference>
<dbReference type="InterPro" id="IPR000095">
    <property type="entry name" value="CRIB_dom"/>
</dbReference>
<keyword evidence="4" id="KW-0808">Transferase</keyword>
<dbReference type="Gene3D" id="1.10.510.10">
    <property type="entry name" value="Transferase(Phosphotransferase) domain 1"/>
    <property type="match status" value="1"/>
</dbReference>
<dbReference type="InterPro" id="IPR020635">
    <property type="entry name" value="Tyr_kinase_cat_dom"/>
</dbReference>
<feature type="compositionally biased region" description="Low complexity" evidence="1">
    <location>
        <begin position="538"/>
        <end position="552"/>
    </location>
</feature>
<evidence type="ECO:0000259" key="2">
    <source>
        <dbReference type="PROSITE" id="PS50011"/>
    </source>
</evidence>
<evidence type="ECO:0000313" key="5">
    <source>
        <dbReference type="Proteomes" id="UP000703269"/>
    </source>
</evidence>
<proteinExistence type="predicted"/>
<dbReference type="InterPro" id="IPR011009">
    <property type="entry name" value="Kinase-like_dom_sf"/>
</dbReference>
<dbReference type="PROSITE" id="PS50011">
    <property type="entry name" value="PROTEIN_KINASE_DOM"/>
    <property type="match status" value="1"/>
</dbReference>
<feature type="region of interest" description="Disordered" evidence="1">
    <location>
        <begin position="282"/>
        <end position="414"/>
    </location>
</feature>
<feature type="compositionally biased region" description="Polar residues" evidence="1">
    <location>
        <begin position="286"/>
        <end position="295"/>
    </location>
</feature>
<feature type="region of interest" description="Disordered" evidence="1">
    <location>
        <begin position="731"/>
        <end position="777"/>
    </location>
</feature>
<feature type="compositionally biased region" description="Low complexity" evidence="1">
    <location>
        <begin position="626"/>
        <end position="641"/>
    </location>
</feature>
<keyword evidence="5" id="KW-1185">Reference proteome</keyword>
<dbReference type="GO" id="GO:0005524">
    <property type="term" value="F:ATP binding"/>
    <property type="evidence" value="ECO:0007669"/>
    <property type="project" value="InterPro"/>
</dbReference>
<dbReference type="InterPro" id="IPR036936">
    <property type="entry name" value="CRIB_dom_sf"/>
</dbReference>
<dbReference type="OrthoDB" id="248923at2759"/>
<feature type="compositionally biased region" description="Pro residues" evidence="1">
    <location>
        <begin position="361"/>
        <end position="372"/>
    </location>
</feature>
<feature type="compositionally biased region" description="Low complexity" evidence="1">
    <location>
        <begin position="751"/>
        <end position="767"/>
    </location>
</feature>
<dbReference type="InterPro" id="IPR050285">
    <property type="entry name" value="STE20_Ser/Thr_kinase"/>
</dbReference>
<dbReference type="GO" id="GO:0004713">
    <property type="term" value="F:protein tyrosine kinase activity"/>
    <property type="evidence" value="ECO:0007669"/>
    <property type="project" value="InterPro"/>
</dbReference>
<feature type="domain" description="CRIB" evidence="3">
    <location>
        <begin position="150"/>
        <end position="163"/>
    </location>
</feature>
<name>A0A9P3GFR1_9APHY</name>
<feature type="compositionally biased region" description="Low complexity" evidence="1">
    <location>
        <begin position="652"/>
        <end position="668"/>
    </location>
</feature>
<evidence type="ECO:0000259" key="3">
    <source>
        <dbReference type="PROSITE" id="PS50108"/>
    </source>
</evidence>
<dbReference type="Pfam" id="PF00069">
    <property type="entry name" value="Pkinase"/>
    <property type="match status" value="1"/>
</dbReference>
<feature type="region of interest" description="Disordered" evidence="1">
    <location>
        <begin position="1"/>
        <end position="155"/>
    </location>
</feature>
<dbReference type="EMBL" id="BPQB01000029">
    <property type="protein sequence ID" value="GJE92910.1"/>
    <property type="molecule type" value="Genomic_DNA"/>
</dbReference>
<comment type="caution">
    <text evidence="4">The sequence shown here is derived from an EMBL/GenBank/DDBJ whole genome shotgun (WGS) entry which is preliminary data.</text>
</comment>
<feature type="compositionally biased region" description="Low complexity" evidence="1">
    <location>
        <begin position="461"/>
        <end position="486"/>
    </location>
</feature>
<feature type="region of interest" description="Disordered" evidence="1">
    <location>
        <begin position="430"/>
        <end position="716"/>
    </location>
</feature>
<dbReference type="SUPFAM" id="SSF56112">
    <property type="entry name" value="Protein kinase-like (PK-like)"/>
    <property type="match status" value="1"/>
</dbReference>
<feature type="compositionally biased region" description="Polar residues" evidence="1">
    <location>
        <begin position="430"/>
        <end position="440"/>
    </location>
</feature>
<feature type="compositionally biased region" description="Pro residues" evidence="1">
    <location>
        <begin position="504"/>
        <end position="525"/>
    </location>
</feature>
<feature type="compositionally biased region" description="Low complexity" evidence="1">
    <location>
        <begin position="559"/>
        <end position="572"/>
    </location>
</feature>
<sequence length="1088" mass="116892">MPSSSSRQNSRFSTLKVFKFAGTQKQPPPPPPKDPYYQPNHSLASLSQTLPETFSPPFATHPSTPMSSSYSSSVRSASPSPSYTPSQYTASHAPTYDPTRTMLSPSQTSLAPDGSSSSKKPFFKFPSLGKRPKTPKSQYDDLPPEPDPSISMPWNFQHNLHVDEAFTGLPPTWSASLAEMGFTAEEIVAIQTRRQQSRPTLQSLPSESSTSPPSSSYIPSPRPHPRSSSLHHRDPDTLSQRSESSYAADVSGNATMTTEDSVLSVSAVGPSAYVTNRAMLTRSPDAMSQSTRHTTPSPPPQAGPSRVVPPSKDAPPRTPTKRTYHVANDSIGSLSSPPPAYSSAKKESALDEVDDSLVLPPALPPVLPPPTLEAPHGNGLYHDEEEFDTPASLPATAPRRFSMRPPRLSIHQDTLGDLSGWTESLFSIIPSTPTKTTADITPQASPSQRRSPSPFRANDAGPSVSSSRLTPSSSVGSSSSLQARQSPPHKPEPIHLRATRPTLPASPRPTLPASPRPPPIPPPSSSPLWQEVYDMVRAPESTSSLPSSSASPLFPPNTPATTTSPATSVETAPEADELQVNFSRDKENRDSNMSTMTVTPATIVRHVSVAKRARANMVRSPPRPAHSPSANSSISSTLDLTAADDDDRTSSRSESPATTSSASSDASSGCIAITKDDATTPPSTDNLKGKSPAKQASSVPYIETSPQPSPRVGEFNDKSIISPAAVREFREQEENISEPTTRPSIVVEQFPPSDTDGSPPSSATASPSPSPSPMTPSARYAGWIADVLAPLKSFIDSRSEPRELFADLQEIAEGESGSVFATRVVTPGPNDAPYVAVKQVALVPEGSSKLEDLRKELGLMKKVHHEHILAMDALYVDVADDALWIRMELMNRSLADILPLAEHGVELSEALIAQFAADALAALVHLNKLGIAHRDVRSDNLLVNADGVVKLADFSSAVQVPKAAPVRFDQAGVIYWQAPEMRIGPYNVLKVDVWSLGATVWELAQAEPPFSDATDASQLGDRWPTLDHHDNYSRSFHSFLKLCSEPVTSRPNPDVLLNTPFIRSAKGRDAVTELLARCRAVEEQLMQS</sequence>
<evidence type="ECO:0000256" key="1">
    <source>
        <dbReference type="SAM" id="MobiDB-lite"/>
    </source>
</evidence>
<feature type="compositionally biased region" description="Low complexity" evidence="1">
    <location>
        <begin position="201"/>
        <end position="219"/>
    </location>
</feature>
<dbReference type="PANTHER" id="PTHR48015:SF35">
    <property type="entry name" value="SERINE_THREONINE-PROTEIN KINASE PAK"/>
    <property type="match status" value="1"/>
</dbReference>
<dbReference type="GO" id="GO:0043408">
    <property type="term" value="P:regulation of MAPK cascade"/>
    <property type="evidence" value="ECO:0007669"/>
    <property type="project" value="TreeGrafter"/>
</dbReference>
<feature type="compositionally biased region" description="Low complexity" evidence="1">
    <location>
        <begin position="62"/>
        <end position="91"/>
    </location>
</feature>
<evidence type="ECO:0000313" key="4">
    <source>
        <dbReference type="EMBL" id="GJE92910.1"/>
    </source>
</evidence>
<dbReference type="PANTHER" id="PTHR48015">
    <property type="entry name" value="SERINE/THREONINE-PROTEIN KINASE TAO"/>
    <property type="match status" value="1"/>
</dbReference>
<dbReference type="AlphaFoldDB" id="A0A9P3GFR1"/>
<organism evidence="4 5">
    <name type="scientific">Phanerochaete sordida</name>
    <dbReference type="NCBI Taxonomy" id="48140"/>
    <lineage>
        <taxon>Eukaryota</taxon>
        <taxon>Fungi</taxon>
        <taxon>Dikarya</taxon>
        <taxon>Basidiomycota</taxon>
        <taxon>Agaricomycotina</taxon>
        <taxon>Agaricomycetes</taxon>
        <taxon>Polyporales</taxon>
        <taxon>Phanerochaetaceae</taxon>
        <taxon>Phanerochaete</taxon>
    </lineage>
</organism>
<gene>
    <name evidence="4" type="ORF">PsYK624_090680</name>
</gene>
<keyword evidence="4" id="KW-0418">Kinase</keyword>
<dbReference type="GO" id="GO:0035556">
    <property type="term" value="P:intracellular signal transduction"/>
    <property type="evidence" value="ECO:0007669"/>
    <property type="project" value="TreeGrafter"/>
</dbReference>
<feature type="compositionally biased region" description="Polar residues" evidence="1">
    <location>
        <begin position="40"/>
        <end position="52"/>
    </location>
</feature>
<dbReference type="GO" id="GO:0005737">
    <property type="term" value="C:cytoplasm"/>
    <property type="evidence" value="ECO:0007669"/>
    <property type="project" value="TreeGrafter"/>
</dbReference>
<dbReference type="PROSITE" id="PS50108">
    <property type="entry name" value="CRIB"/>
    <property type="match status" value="1"/>
</dbReference>
<feature type="compositionally biased region" description="Polar residues" evidence="1">
    <location>
        <begin position="101"/>
        <end position="110"/>
    </location>
</feature>
<feature type="compositionally biased region" description="Low complexity" evidence="1">
    <location>
        <begin position="442"/>
        <end position="454"/>
    </location>
</feature>
<reference evidence="4 5" key="1">
    <citation type="submission" date="2021-08" db="EMBL/GenBank/DDBJ databases">
        <title>Draft Genome Sequence of Phanerochaete sordida strain YK-624.</title>
        <authorList>
            <person name="Mori T."/>
            <person name="Dohra H."/>
            <person name="Suzuki T."/>
            <person name="Kawagishi H."/>
            <person name="Hirai H."/>
        </authorList>
    </citation>
    <scope>NUCLEOTIDE SEQUENCE [LARGE SCALE GENOMIC DNA]</scope>
    <source>
        <strain evidence="4 5">YK-624</strain>
    </source>
</reference>
<accession>A0A9P3GFR1</accession>
<feature type="region of interest" description="Disordered" evidence="1">
    <location>
        <begin position="193"/>
        <end position="251"/>
    </location>
</feature>
<feature type="compositionally biased region" description="Low complexity" evidence="1">
    <location>
        <begin position="115"/>
        <end position="127"/>
    </location>
</feature>
<feature type="compositionally biased region" description="Low complexity" evidence="1">
    <location>
        <begin position="1"/>
        <end position="13"/>
    </location>
</feature>
<dbReference type="InterPro" id="IPR000719">
    <property type="entry name" value="Prot_kinase_dom"/>
</dbReference>
<dbReference type="Proteomes" id="UP000703269">
    <property type="component" value="Unassembled WGS sequence"/>
</dbReference>
<feature type="domain" description="Protein kinase" evidence="2">
    <location>
        <begin position="805"/>
        <end position="1062"/>
    </location>
</feature>
<dbReference type="GO" id="GO:0004674">
    <property type="term" value="F:protein serine/threonine kinase activity"/>
    <property type="evidence" value="ECO:0007669"/>
    <property type="project" value="TreeGrafter"/>
</dbReference>
<dbReference type="SMART" id="SM00219">
    <property type="entry name" value="TyrKc"/>
    <property type="match status" value="1"/>
</dbReference>
<feature type="compositionally biased region" description="Polar residues" evidence="1">
    <location>
        <begin position="591"/>
        <end position="600"/>
    </location>
</feature>